<dbReference type="Gene3D" id="3.40.50.150">
    <property type="entry name" value="Vaccinia Virus protein VP39"/>
    <property type="match status" value="1"/>
</dbReference>
<dbReference type="EMBL" id="JALJOR010000017">
    <property type="protein sequence ID" value="KAK9804741.1"/>
    <property type="molecule type" value="Genomic_DNA"/>
</dbReference>
<dbReference type="InterPro" id="IPR019410">
    <property type="entry name" value="Methyltransf_16"/>
</dbReference>
<keyword evidence="2" id="KW-1185">Reference proteome</keyword>
<proteinExistence type="predicted"/>
<dbReference type="InterPro" id="IPR029063">
    <property type="entry name" value="SAM-dependent_MTases_sf"/>
</dbReference>
<protein>
    <submittedName>
        <fullName evidence="1">Uncharacterized protein</fullName>
    </submittedName>
</protein>
<sequence>MSDDEVHFDADLFTNESYESRHVQVGSHRLNLLCSPSACTDYDLTGQVLWPAASLLASYLAAHPERLTGRSCACELGAGLGLVGLVAAQHCPVVLTDHSEVVLRVLRRNVDANVTDHWAQCMLLDWGDVEGIEAVLAAAPDQQGFDLVLGADVCYSVKALPSLFSTAARLLSPAPGALFLLGYVSRAAGIDRGIHTEAARVGLGIMEIAGTRQSVGGGLEGVVFQLQHCTQ</sequence>
<dbReference type="SUPFAM" id="SSF53335">
    <property type="entry name" value="S-adenosyl-L-methionine-dependent methyltransferases"/>
    <property type="match status" value="1"/>
</dbReference>
<evidence type="ECO:0000313" key="1">
    <source>
        <dbReference type="EMBL" id="KAK9804741.1"/>
    </source>
</evidence>
<dbReference type="Proteomes" id="UP001489004">
    <property type="component" value="Unassembled WGS sequence"/>
</dbReference>
<dbReference type="GO" id="GO:0005634">
    <property type="term" value="C:nucleus"/>
    <property type="evidence" value="ECO:0007669"/>
    <property type="project" value="TreeGrafter"/>
</dbReference>
<gene>
    <name evidence="1" type="ORF">WJX72_002891</name>
</gene>
<dbReference type="InterPro" id="IPR038899">
    <property type="entry name" value="METTL22"/>
</dbReference>
<name>A0AAW1P4T8_9CHLO</name>
<dbReference type="PANTHER" id="PTHR23108">
    <property type="entry name" value="METHYLTRANSFERASE-RELATED"/>
    <property type="match status" value="1"/>
</dbReference>
<evidence type="ECO:0000313" key="2">
    <source>
        <dbReference type="Proteomes" id="UP001489004"/>
    </source>
</evidence>
<accession>A0AAW1P4T8</accession>
<dbReference type="AlphaFoldDB" id="A0AAW1P4T8"/>
<dbReference type="PANTHER" id="PTHR23108:SF3">
    <property type="entry name" value="METHYLTRANSFERASE FAMILY PROTEIN"/>
    <property type="match status" value="1"/>
</dbReference>
<organism evidence="1 2">
    <name type="scientific">[Myrmecia] bisecta</name>
    <dbReference type="NCBI Taxonomy" id="41462"/>
    <lineage>
        <taxon>Eukaryota</taxon>
        <taxon>Viridiplantae</taxon>
        <taxon>Chlorophyta</taxon>
        <taxon>core chlorophytes</taxon>
        <taxon>Trebouxiophyceae</taxon>
        <taxon>Trebouxiales</taxon>
        <taxon>Trebouxiaceae</taxon>
        <taxon>Myrmecia</taxon>
    </lineage>
</organism>
<reference evidence="1 2" key="1">
    <citation type="journal article" date="2024" name="Nat. Commun.">
        <title>Phylogenomics reveals the evolutionary origins of lichenization in chlorophyte algae.</title>
        <authorList>
            <person name="Puginier C."/>
            <person name="Libourel C."/>
            <person name="Otte J."/>
            <person name="Skaloud P."/>
            <person name="Haon M."/>
            <person name="Grisel S."/>
            <person name="Petersen M."/>
            <person name="Berrin J.G."/>
            <person name="Delaux P.M."/>
            <person name="Dal Grande F."/>
            <person name="Keller J."/>
        </authorList>
    </citation>
    <scope>NUCLEOTIDE SEQUENCE [LARGE SCALE GENOMIC DNA]</scope>
    <source>
        <strain evidence="1 2">SAG 2043</strain>
    </source>
</reference>
<dbReference type="Pfam" id="PF10294">
    <property type="entry name" value="Methyltransf_16"/>
    <property type="match status" value="1"/>
</dbReference>
<dbReference type="GO" id="GO:0008276">
    <property type="term" value="F:protein methyltransferase activity"/>
    <property type="evidence" value="ECO:0007669"/>
    <property type="project" value="InterPro"/>
</dbReference>
<comment type="caution">
    <text evidence="1">The sequence shown here is derived from an EMBL/GenBank/DDBJ whole genome shotgun (WGS) entry which is preliminary data.</text>
</comment>